<keyword evidence="1" id="KW-0472">Membrane</keyword>
<name>A0A916Y8R7_9FLAO</name>
<protein>
    <submittedName>
        <fullName evidence="2">Uncharacterized protein</fullName>
    </submittedName>
</protein>
<dbReference type="Proteomes" id="UP000625735">
    <property type="component" value="Unassembled WGS sequence"/>
</dbReference>
<proteinExistence type="predicted"/>
<reference evidence="2" key="2">
    <citation type="submission" date="2020-09" db="EMBL/GenBank/DDBJ databases">
        <authorList>
            <person name="Sun Q."/>
            <person name="Zhou Y."/>
        </authorList>
    </citation>
    <scope>NUCLEOTIDE SEQUENCE</scope>
    <source>
        <strain evidence="2">CGMCC 1.12506</strain>
    </source>
</reference>
<organism evidence="2 3">
    <name type="scientific">Flavobacterium orientale</name>
    <dbReference type="NCBI Taxonomy" id="1756020"/>
    <lineage>
        <taxon>Bacteria</taxon>
        <taxon>Pseudomonadati</taxon>
        <taxon>Bacteroidota</taxon>
        <taxon>Flavobacteriia</taxon>
        <taxon>Flavobacteriales</taxon>
        <taxon>Flavobacteriaceae</taxon>
        <taxon>Flavobacterium</taxon>
    </lineage>
</organism>
<sequence length="136" mass="15503">MSDFKLDNHPKINPGFKTPEGYFDALPEKILLKLEQQPKVIPFYKKAVFQLVAAVLLLAVLLPIGIKTLPFSTSDEINSEAIEHYLSYTSDMYSYDLLSLLSEEEVKNMEVDYEIEPSALENTLLQNSNIDIYLLD</sequence>
<accession>A0A916Y8R7</accession>
<gene>
    <name evidence="2" type="ORF">GCM10011343_26070</name>
</gene>
<keyword evidence="1" id="KW-1133">Transmembrane helix</keyword>
<dbReference type="AlphaFoldDB" id="A0A916Y8R7"/>
<evidence type="ECO:0000313" key="3">
    <source>
        <dbReference type="Proteomes" id="UP000625735"/>
    </source>
</evidence>
<dbReference type="RefSeq" id="WP_188363033.1">
    <property type="nucleotide sequence ID" value="NZ_BMFG01000012.1"/>
</dbReference>
<dbReference type="EMBL" id="BMFG01000012">
    <property type="protein sequence ID" value="GGD35003.1"/>
    <property type="molecule type" value="Genomic_DNA"/>
</dbReference>
<evidence type="ECO:0000256" key="1">
    <source>
        <dbReference type="SAM" id="Phobius"/>
    </source>
</evidence>
<feature type="transmembrane region" description="Helical" evidence="1">
    <location>
        <begin position="47"/>
        <end position="66"/>
    </location>
</feature>
<reference evidence="2" key="1">
    <citation type="journal article" date="2014" name="Int. J. Syst. Evol. Microbiol.">
        <title>Complete genome sequence of Corynebacterium casei LMG S-19264T (=DSM 44701T), isolated from a smear-ripened cheese.</title>
        <authorList>
            <consortium name="US DOE Joint Genome Institute (JGI-PGF)"/>
            <person name="Walter F."/>
            <person name="Albersmeier A."/>
            <person name="Kalinowski J."/>
            <person name="Ruckert C."/>
        </authorList>
    </citation>
    <scope>NUCLEOTIDE SEQUENCE</scope>
    <source>
        <strain evidence="2">CGMCC 1.12506</strain>
    </source>
</reference>
<keyword evidence="3" id="KW-1185">Reference proteome</keyword>
<keyword evidence="1" id="KW-0812">Transmembrane</keyword>
<evidence type="ECO:0000313" key="2">
    <source>
        <dbReference type="EMBL" id="GGD35003.1"/>
    </source>
</evidence>
<comment type="caution">
    <text evidence="2">The sequence shown here is derived from an EMBL/GenBank/DDBJ whole genome shotgun (WGS) entry which is preliminary data.</text>
</comment>